<evidence type="ECO:0000313" key="1">
    <source>
        <dbReference type="EMBL" id="KAI4830181.1"/>
    </source>
</evidence>
<comment type="caution">
    <text evidence="1">The sequence shown here is derived from an EMBL/GenBank/DDBJ whole genome shotgun (WGS) entry which is preliminary data.</text>
</comment>
<organism evidence="1 2">
    <name type="scientific">Chaenocephalus aceratus</name>
    <name type="common">Blackfin icefish</name>
    <name type="synonym">Chaenichthys aceratus</name>
    <dbReference type="NCBI Taxonomy" id="36190"/>
    <lineage>
        <taxon>Eukaryota</taxon>
        <taxon>Metazoa</taxon>
        <taxon>Chordata</taxon>
        <taxon>Craniata</taxon>
        <taxon>Vertebrata</taxon>
        <taxon>Euteleostomi</taxon>
        <taxon>Actinopterygii</taxon>
        <taxon>Neopterygii</taxon>
        <taxon>Teleostei</taxon>
        <taxon>Neoteleostei</taxon>
        <taxon>Acanthomorphata</taxon>
        <taxon>Eupercaria</taxon>
        <taxon>Perciformes</taxon>
        <taxon>Notothenioidei</taxon>
        <taxon>Channichthyidae</taxon>
        <taxon>Chaenocephalus</taxon>
    </lineage>
</organism>
<gene>
    <name evidence="1" type="ORF">KUCAC02_001831</name>
</gene>
<accession>A0ACB9XUB1</accession>
<dbReference type="EMBL" id="CM043787">
    <property type="protein sequence ID" value="KAI4830181.1"/>
    <property type="molecule type" value="Genomic_DNA"/>
</dbReference>
<protein>
    <submittedName>
        <fullName evidence="1">Uncharacterized protein</fullName>
    </submittedName>
</protein>
<name>A0ACB9XUB1_CHAAC</name>
<keyword evidence="2" id="KW-1185">Reference proteome</keyword>
<proteinExistence type="predicted"/>
<sequence>MIAIEAKYHHHCLRSLYNRARQAAPKGNEGDDSCLHSIAFAELVAYLEDMKSDEDSAPVFKLTDIAQLYKIRLDQLGLTVEKRIHTTRLKNRLLSALPHLRAHSQGRDTLLSFEKDIGPALMMACHHDSDAIHLMRAAQVVCKEMFESGFSFDGSFKANCQQEAVPPSLLALVNMILDGANIKHQTQLVHTATTKPALTISQLMVLFNSVKHARNVDSPSSARHSRSQEIPLPLYLSLKIHAVTRSRRLVDTLFNLGLCVSYDRLLQLTSDIANGVCQSFRVEDVVCPPKLRHGLFTTGAVDNIDHIPSSATAKDSFHGTGISLMQHPSHTHGGADRGVLVIGQGGSSTKSVTPLPSAYTIVLPAALKTKVFSAPAVQGAAAPGDERVEAYMPRQVQGKSSWSVQGESQTNSGSPKTAPPEREKAVESEEYVSPKTGSPEREKAGESEECVSPKTGSSQSSQKYGYPS</sequence>
<dbReference type="Proteomes" id="UP001057452">
    <property type="component" value="Chromosome 3"/>
</dbReference>
<evidence type="ECO:0000313" key="2">
    <source>
        <dbReference type="Proteomes" id="UP001057452"/>
    </source>
</evidence>
<reference evidence="1" key="1">
    <citation type="submission" date="2022-05" db="EMBL/GenBank/DDBJ databases">
        <title>Chromosome-level genome of Chaenocephalus aceratus.</title>
        <authorList>
            <person name="Park H."/>
        </authorList>
    </citation>
    <scope>NUCLEOTIDE SEQUENCE</scope>
    <source>
        <strain evidence="1">KU_202001</strain>
    </source>
</reference>